<reference evidence="1 2" key="1">
    <citation type="submission" date="2021-06" db="EMBL/GenBank/DDBJ databases">
        <title>Caerostris extrusa draft genome.</title>
        <authorList>
            <person name="Kono N."/>
            <person name="Arakawa K."/>
        </authorList>
    </citation>
    <scope>NUCLEOTIDE SEQUENCE [LARGE SCALE GENOMIC DNA]</scope>
</reference>
<evidence type="ECO:0000313" key="2">
    <source>
        <dbReference type="Proteomes" id="UP001054945"/>
    </source>
</evidence>
<gene>
    <name evidence="1" type="ORF">CEXT_131541</name>
</gene>
<protein>
    <submittedName>
        <fullName evidence="1">Uncharacterized protein</fullName>
    </submittedName>
</protein>
<keyword evidence="2" id="KW-1185">Reference proteome</keyword>
<proteinExistence type="predicted"/>
<name>A0AAV4N5R1_CAEEX</name>
<accession>A0AAV4N5R1</accession>
<dbReference type="EMBL" id="BPLR01003003">
    <property type="protein sequence ID" value="GIX80170.1"/>
    <property type="molecule type" value="Genomic_DNA"/>
</dbReference>
<feature type="non-terminal residue" evidence="1">
    <location>
        <position position="1"/>
    </location>
</feature>
<dbReference type="AlphaFoldDB" id="A0AAV4N5R1"/>
<dbReference type="Proteomes" id="UP001054945">
    <property type="component" value="Unassembled WGS sequence"/>
</dbReference>
<evidence type="ECO:0000313" key="1">
    <source>
        <dbReference type="EMBL" id="GIX80170.1"/>
    </source>
</evidence>
<organism evidence="1 2">
    <name type="scientific">Caerostris extrusa</name>
    <name type="common">Bark spider</name>
    <name type="synonym">Caerostris bankana</name>
    <dbReference type="NCBI Taxonomy" id="172846"/>
    <lineage>
        <taxon>Eukaryota</taxon>
        <taxon>Metazoa</taxon>
        <taxon>Ecdysozoa</taxon>
        <taxon>Arthropoda</taxon>
        <taxon>Chelicerata</taxon>
        <taxon>Arachnida</taxon>
        <taxon>Araneae</taxon>
        <taxon>Araneomorphae</taxon>
        <taxon>Entelegynae</taxon>
        <taxon>Araneoidea</taxon>
        <taxon>Araneidae</taxon>
        <taxon>Caerostris</taxon>
    </lineage>
</organism>
<sequence length="63" mass="6782">RVYGDLAAEVRGFTVDLLNQCRNTAEVELLLKLPGVSIYARTRPVFPQTAAGPGPQAERGKLG</sequence>
<comment type="caution">
    <text evidence="1">The sequence shown here is derived from an EMBL/GenBank/DDBJ whole genome shotgun (WGS) entry which is preliminary data.</text>
</comment>